<keyword evidence="2" id="KW-1185">Reference proteome</keyword>
<comment type="caution">
    <text evidence="1">The sequence shown here is derived from an EMBL/GenBank/DDBJ whole genome shotgun (WGS) entry which is preliminary data.</text>
</comment>
<sequence>MEAKARVLQGQDCGSLLIDRTRAPYLVGCVLSTDVMRTTRPIPSRIESKVQLYKGHLALELHVQFDASEQKHHLQFLLPYSQHRDFLLQLTEAPALYLLTGSDHPVPRKLPGRQTLHQRVHQAGLAIQLTEAVRTQILLLDRLHPVTPSVDHHAAAFGC</sequence>
<name>A0ABW4ZVV8_9BACL</name>
<reference evidence="2" key="1">
    <citation type="journal article" date="2019" name="Int. J. Syst. Evol. Microbiol.">
        <title>The Global Catalogue of Microorganisms (GCM) 10K type strain sequencing project: providing services to taxonomists for standard genome sequencing and annotation.</title>
        <authorList>
            <consortium name="The Broad Institute Genomics Platform"/>
            <consortium name="The Broad Institute Genome Sequencing Center for Infectious Disease"/>
            <person name="Wu L."/>
            <person name="Ma J."/>
        </authorList>
    </citation>
    <scope>NUCLEOTIDE SEQUENCE [LARGE SCALE GENOMIC DNA]</scope>
    <source>
        <strain evidence="2">CGMCC 1.13574</strain>
    </source>
</reference>
<accession>A0ABW4ZVV8</accession>
<evidence type="ECO:0000313" key="2">
    <source>
        <dbReference type="Proteomes" id="UP001597343"/>
    </source>
</evidence>
<dbReference type="Proteomes" id="UP001597343">
    <property type="component" value="Unassembled WGS sequence"/>
</dbReference>
<protein>
    <submittedName>
        <fullName evidence="1">Uncharacterized protein</fullName>
    </submittedName>
</protein>
<organism evidence="1 2">
    <name type="scientific">Tumebacillus lipolyticus</name>
    <dbReference type="NCBI Taxonomy" id="1280370"/>
    <lineage>
        <taxon>Bacteria</taxon>
        <taxon>Bacillati</taxon>
        <taxon>Bacillota</taxon>
        <taxon>Bacilli</taxon>
        <taxon>Bacillales</taxon>
        <taxon>Alicyclobacillaceae</taxon>
        <taxon>Tumebacillus</taxon>
    </lineage>
</organism>
<dbReference type="RefSeq" id="WP_386044838.1">
    <property type="nucleotide sequence ID" value="NZ_JBHUIO010000005.1"/>
</dbReference>
<proteinExistence type="predicted"/>
<dbReference type="EMBL" id="JBHUIO010000005">
    <property type="protein sequence ID" value="MFD2169576.1"/>
    <property type="molecule type" value="Genomic_DNA"/>
</dbReference>
<gene>
    <name evidence="1" type="ORF">ACFSOY_06170</name>
</gene>
<evidence type="ECO:0000313" key="1">
    <source>
        <dbReference type="EMBL" id="MFD2169576.1"/>
    </source>
</evidence>